<dbReference type="Pfam" id="PF21153">
    <property type="entry name" value="NSUN5_N"/>
    <property type="match status" value="1"/>
</dbReference>
<gene>
    <name evidence="8" type="ORF">B0J11DRAFT_524966</name>
</gene>
<dbReference type="InterPro" id="IPR049561">
    <property type="entry name" value="NSUN5_7_fdxn-like"/>
</dbReference>
<dbReference type="FunFam" id="3.30.70.1170:FF:000006">
    <property type="entry name" value="NOL1/NOP2/Sun domain family protein"/>
    <property type="match status" value="1"/>
</dbReference>
<protein>
    <submittedName>
        <fullName evidence="8">S-adenosyl-L-methionine-dependent methyltransferase</fullName>
    </submittedName>
</protein>
<dbReference type="Pfam" id="PF21148">
    <property type="entry name" value="NSUN5_fdxn-like"/>
    <property type="match status" value="1"/>
</dbReference>
<dbReference type="InterPro" id="IPR001678">
    <property type="entry name" value="MeTrfase_RsmB-F_NOP2_dom"/>
</dbReference>
<evidence type="ECO:0000256" key="2">
    <source>
        <dbReference type="ARBA" id="ARBA00022679"/>
    </source>
</evidence>
<evidence type="ECO:0000313" key="8">
    <source>
        <dbReference type="EMBL" id="KAH7128444.1"/>
    </source>
</evidence>
<feature type="active site" description="Nucleophile" evidence="5">
    <location>
        <position position="432"/>
    </location>
</feature>
<keyword evidence="9" id="KW-1185">Reference proteome</keyword>
<keyword evidence="4 5" id="KW-0694">RNA-binding</keyword>
<dbReference type="PRINTS" id="PR02008">
    <property type="entry name" value="RCMTFAMILY"/>
</dbReference>
<dbReference type="GO" id="GO:0005730">
    <property type="term" value="C:nucleolus"/>
    <property type="evidence" value="ECO:0007669"/>
    <property type="project" value="TreeGrafter"/>
</dbReference>
<sequence length="591" mass="64994">MSLYYEAATVLANPDKTGGSLKARIYKQKDLKSSPAQLFALIAEASKWSLVLKDVIEKSGLLVEEKKLTPILGLLLTHDLLLAKNGVAANANHVLKLAISRHKARLNAEFTKIRIRFGHATLPEFRQAVNNGELEVQEGQVPVASRHPRWVRINTLKTELADQISTTFAGYKKADSLAEILSSPASTKMYFIDEHIPNLLAVPPKVDLSKSPAYASGKIIFQDKASCFPAYLLDPSIEDGDIVDGCAAPGNKTTHLAAAVGSLVQDIPNVEPQKVIAFERDSGRTKILEKMVHLASADKIVSIKGAKDFLSAKPMAQQYANVGAILLDPSCSGSGIVGRDDHIKIHLPETVAGLKGSTGAHKGKKRKRDNKTNEASQATTTLSLEMEDSVAEETPVEDKLAERLTALSTFQLHILKHAMLFRSARKITYSTCSIHFQENEGVVVQALLSPVAKERGWRMLKREDQVDGMRNWTRRGVWDEDKLESDINVDPEKKQEILDACIRCEKGTGDGTMGFFVAAFVRDGTAIPASDNLADYTLEPPQKNDEEEEDEWNGFSDGEDAVKETAQNTVLEMTTKSTTTIKQKKKRKVNK</sequence>
<dbReference type="GO" id="GO:0070475">
    <property type="term" value="P:rRNA base methylation"/>
    <property type="evidence" value="ECO:0007669"/>
    <property type="project" value="TreeGrafter"/>
</dbReference>
<dbReference type="Pfam" id="PF01189">
    <property type="entry name" value="Methyltr_RsmB-F"/>
    <property type="match status" value="1"/>
</dbReference>
<name>A0A9P9E0J3_9PLEO</name>
<comment type="caution">
    <text evidence="5">Lacks conserved residue(s) required for the propagation of feature annotation.</text>
</comment>
<proteinExistence type="inferred from homology"/>
<feature type="region of interest" description="Disordered" evidence="6">
    <location>
        <begin position="354"/>
        <end position="377"/>
    </location>
</feature>
<evidence type="ECO:0000313" key="9">
    <source>
        <dbReference type="Proteomes" id="UP000700596"/>
    </source>
</evidence>
<dbReference type="PROSITE" id="PS51686">
    <property type="entry name" value="SAM_MT_RSMB_NOP"/>
    <property type="match status" value="1"/>
</dbReference>
<dbReference type="OrthoDB" id="435282at2759"/>
<dbReference type="GO" id="GO:0003723">
    <property type="term" value="F:RNA binding"/>
    <property type="evidence" value="ECO:0007669"/>
    <property type="project" value="UniProtKB-UniRule"/>
</dbReference>
<dbReference type="InterPro" id="IPR023267">
    <property type="entry name" value="RCMT"/>
</dbReference>
<dbReference type="AlphaFoldDB" id="A0A9P9E0J3"/>
<keyword evidence="3 5" id="KW-0949">S-adenosyl-L-methionine</keyword>
<comment type="similarity">
    <text evidence="5">Belongs to the class I-like SAM-binding methyltransferase superfamily. RsmB/NOP family.</text>
</comment>
<evidence type="ECO:0000256" key="3">
    <source>
        <dbReference type="ARBA" id="ARBA00022691"/>
    </source>
</evidence>
<dbReference type="PANTHER" id="PTHR22807:SF4">
    <property type="entry name" value="28S RRNA (CYTOSINE-C(5))-METHYLTRANSFERASE"/>
    <property type="match status" value="1"/>
</dbReference>
<dbReference type="InterPro" id="IPR029063">
    <property type="entry name" value="SAM-dependent_MTases_sf"/>
</dbReference>
<feature type="region of interest" description="Disordered" evidence="6">
    <location>
        <begin position="540"/>
        <end position="561"/>
    </location>
</feature>
<organism evidence="8 9">
    <name type="scientific">Dendryphion nanum</name>
    <dbReference type="NCBI Taxonomy" id="256645"/>
    <lineage>
        <taxon>Eukaryota</taxon>
        <taxon>Fungi</taxon>
        <taxon>Dikarya</taxon>
        <taxon>Ascomycota</taxon>
        <taxon>Pezizomycotina</taxon>
        <taxon>Dothideomycetes</taxon>
        <taxon>Pleosporomycetidae</taxon>
        <taxon>Pleosporales</taxon>
        <taxon>Torulaceae</taxon>
        <taxon>Dendryphion</taxon>
    </lineage>
</organism>
<dbReference type="EMBL" id="JAGMWT010000005">
    <property type="protein sequence ID" value="KAH7128444.1"/>
    <property type="molecule type" value="Genomic_DNA"/>
</dbReference>
<feature type="binding site" evidence="5">
    <location>
        <begin position="246"/>
        <end position="252"/>
    </location>
    <ligand>
        <name>S-adenosyl-L-methionine</name>
        <dbReference type="ChEBI" id="CHEBI:59789"/>
    </ligand>
</feature>
<dbReference type="PANTHER" id="PTHR22807">
    <property type="entry name" value="NOP2 YEAST -RELATED NOL1/NOP2/FMU SUN DOMAIN-CONTAINING"/>
    <property type="match status" value="1"/>
</dbReference>
<feature type="binding site" evidence="5">
    <location>
        <position position="279"/>
    </location>
    <ligand>
        <name>S-adenosyl-L-methionine</name>
        <dbReference type="ChEBI" id="CHEBI:59789"/>
    </ligand>
</feature>
<dbReference type="SUPFAM" id="SSF53335">
    <property type="entry name" value="S-adenosyl-L-methionine-dependent methyltransferases"/>
    <property type="match status" value="1"/>
</dbReference>
<evidence type="ECO:0000256" key="6">
    <source>
        <dbReference type="SAM" id="MobiDB-lite"/>
    </source>
</evidence>
<evidence type="ECO:0000256" key="4">
    <source>
        <dbReference type="ARBA" id="ARBA00022884"/>
    </source>
</evidence>
<comment type="caution">
    <text evidence="8">The sequence shown here is derived from an EMBL/GenBank/DDBJ whole genome shotgun (WGS) entry which is preliminary data.</text>
</comment>
<dbReference type="InterPro" id="IPR049560">
    <property type="entry name" value="MeTrfase_RsmB-F_NOP2_cat"/>
</dbReference>
<evidence type="ECO:0000256" key="1">
    <source>
        <dbReference type="ARBA" id="ARBA00022603"/>
    </source>
</evidence>
<dbReference type="Proteomes" id="UP000700596">
    <property type="component" value="Unassembled WGS sequence"/>
</dbReference>
<evidence type="ECO:0000256" key="5">
    <source>
        <dbReference type="PROSITE-ProRule" id="PRU01023"/>
    </source>
</evidence>
<keyword evidence="2 5" id="KW-0808">Transferase</keyword>
<dbReference type="InterPro" id="IPR048889">
    <property type="entry name" value="NSUN5_RCM1_N"/>
</dbReference>
<dbReference type="Gene3D" id="3.40.50.150">
    <property type="entry name" value="Vaccinia Virus protein VP39"/>
    <property type="match status" value="1"/>
</dbReference>
<accession>A0A9P9E0J3</accession>
<feature type="domain" description="SAM-dependent MTase RsmB/NOP-type" evidence="7">
    <location>
        <begin position="139"/>
        <end position="523"/>
    </location>
</feature>
<feature type="binding site" evidence="5">
    <location>
        <position position="328"/>
    </location>
    <ligand>
        <name>S-adenosyl-L-methionine</name>
        <dbReference type="ChEBI" id="CHEBI:59789"/>
    </ligand>
</feature>
<reference evidence="8" key="1">
    <citation type="journal article" date="2021" name="Nat. Commun.">
        <title>Genetic determinants of endophytism in the Arabidopsis root mycobiome.</title>
        <authorList>
            <person name="Mesny F."/>
            <person name="Miyauchi S."/>
            <person name="Thiergart T."/>
            <person name="Pickel B."/>
            <person name="Atanasova L."/>
            <person name="Karlsson M."/>
            <person name="Huettel B."/>
            <person name="Barry K.W."/>
            <person name="Haridas S."/>
            <person name="Chen C."/>
            <person name="Bauer D."/>
            <person name="Andreopoulos W."/>
            <person name="Pangilinan J."/>
            <person name="LaButti K."/>
            <person name="Riley R."/>
            <person name="Lipzen A."/>
            <person name="Clum A."/>
            <person name="Drula E."/>
            <person name="Henrissat B."/>
            <person name="Kohler A."/>
            <person name="Grigoriev I.V."/>
            <person name="Martin F.M."/>
            <person name="Hacquard S."/>
        </authorList>
    </citation>
    <scope>NUCLEOTIDE SEQUENCE</scope>
    <source>
        <strain evidence="8">MPI-CAGE-CH-0243</strain>
    </source>
</reference>
<keyword evidence="1 5" id="KW-0489">Methyltransferase</keyword>
<dbReference type="Gene3D" id="3.30.70.1170">
    <property type="entry name" value="Sun protein, domain 3"/>
    <property type="match status" value="1"/>
</dbReference>
<dbReference type="GO" id="GO:0008173">
    <property type="term" value="F:RNA methyltransferase activity"/>
    <property type="evidence" value="ECO:0007669"/>
    <property type="project" value="InterPro"/>
</dbReference>
<evidence type="ECO:0000259" key="7">
    <source>
        <dbReference type="PROSITE" id="PS51686"/>
    </source>
</evidence>